<dbReference type="Gene3D" id="1.20.5.1930">
    <property type="match status" value="1"/>
</dbReference>
<feature type="transmembrane region" description="Helical" evidence="6">
    <location>
        <begin position="189"/>
        <end position="209"/>
    </location>
</feature>
<evidence type="ECO:0000313" key="8">
    <source>
        <dbReference type="EMBL" id="MFC4410893.1"/>
    </source>
</evidence>
<dbReference type="InterPro" id="IPR003594">
    <property type="entry name" value="HATPase_dom"/>
</dbReference>
<dbReference type="SMART" id="SM00065">
    <property type="entry name" value="GAF"/>
    <property type="match status" value="1"/>
</dbReference>
<dbReference type="PANTHER" id="PTHR24421:SF62">
    <property type="entry name" value="SENSORY TRANSDUCTION HISTIDINE KINASE"/>
    <property type="match status" value="1"/>
</dbReference>
<dbReference type="Pfam" id="PF02518">
    <property type="entry name" value="HATPase_c"/>
    <property type="match status" value="1"/>
</dbReference>
<feature type="transmembrane region" description="Helical" evidence="6">
    <location>
        <begin position="16"/>
        <end position="34"/>
    </location>
</feature>
<dbReference type="InterPro" id="IPR011712">
    <property type="entry name" value="Sig_transdc_His_kin_sub3_dim/P"/>
</dbReference>
<keyword evidence="5" id="KW-0902">Two-component regulatory system</keyword>
<dbReference type="InterPro" id="IPR050482">
    <property type="entry name" value="Sensor_HK_TwoCompSys"/>
</dbReference>
<dbReference type="InterPro" id="IPR029016">
    <property type="entry name" value="GAF-like_dom_sf"/>
</dbReference>
<keyword evidence="9" id="KW-1185">Reference proteome</keyword>
<name>A0ABV8X656_9LACT</name>
<feature type="domain" description="GAF" evidence="7">
    <location>
        <begin position="244"/>
        <end position="398"/>
    </location>
</feature>
<dbReference type="RefSeq" id="WP_378155250.1">
    <property type="nucleotide sequence ID" value="NZ_JBHSEC010000019.1"/>
</dbReference>
<feature type="transmembrane region" description="Helical" evidence="6">
    <location>
        <begin position="215"/>
        <end position="236"/>
    </location>
</feature>
<keyword evidence="4 8" id="KW-0418">Kinase</keyword>
<evidence type="ECO:0000256" key="4">
    <source>
        <dbReference type="ARBA" id="ARBA00022777"/>
    </source>
</evidence>
<evidence type="ECO:0000259" key="7">
    <source>
        <dbReference type="SMART" id="SM00065"/>
    </source>
</evidence>
<dbReference type="InterPro" id="IPR036890">
    <property type="entry name" value="HATPase_C_sf"/>
</dbReference>
<dbReference type="EMBL" id="JBHSEC010000019">
    <property type="protein sequence ID" value="MFC4410893.1"/>
    <property type="molecule type" value="Genomic_DNA"/>
</dbReference>
<dbReference type="Proteomes" id="UP001595817">
    <property type="component" value="Unassembled WGS sequence"/>
</dbReference>
<keyword evidence="6" id="KW-0472">Membrane</keyword>
<feature type="transmembrane region" description="Helical" evidence="6">
    <location>
        <begin position="111"/>
        <end position="140"/>
    </location>
</feature>
<dbReference type="Gene3D" id="3.30.565.10">
    <property type="entry name" value="Histidine kinase-like ATPase, C-terminal domain"/>
    <property type="match status" value="1"/>
</dbReference>
<dbReference type="PANTHER" id="PTHR24421">
    <property type="entry name" value="NITRATE/NITRITE SENSOR PROTEIN NARX-RELATED"/>
    <property type="match status" value="1"/>
</dbReference>
<dbReference type="GO" id="GO:0016301">
    <property type="term" value="F:kinase activity"/>
    <property type="evidence" value="ECO:0007669"/>
    <property type="project" value="UniProtKB-KW"/>
</dbReference>
<dbReference type="EC" id="2.7.13.3" evidence="2"/>
<evidence type="ECO:0000256" key="3">
    <source>
        <dbReference type="ARBA" id="ARBA00022679"/>
    </source>
</evidence>
<accession>A0ABV8X656</accession>
<comment type="catalytic activity">
    <reaction evidence="1">
        <text>ATP + protein L-histidine = ADP + protein N-phospho-L-histidine.</text>
        <dbReference type="EC" id="2.7.13.3"/>
    </reaction>
</comment>
<reference evidence="9" key="1">
    <citation type="journal article" date="2019" name="Int. J. Syst. Evol. Microbiol.">
        <title>The Global Catalogue of Microorganisms (GCM) 10K type strain sequencing project: providing services to taxonomists for standard genome sequencing and annotation.</title>
        <authorList>
            <consortium name="The Broad Institute Genomics Platform"/>
            <consortium name="The Broad Institute Genome Sequencing Center for Infectious Disease"/>
            <person name="Wu L."/>
            <person name="Ma J."/>
        </authorList>
    </citation>
    <scope>NUCLEOTIDE SEQUENCE [LARGE SCALE GENOMIC DNA]</scope>
    <source>
        <strain evidence="9">CCUG 59778</strain>
    </source>
</reference>
<dbReference type="SUPFAM" id="SSF55874">
    <property type="entry name" value="ATPase domain of HSP90 chaperone/DNA topoisomerase II/histidine kinase"/>
    <property type="match status" value="1"/>
</dbReference>
<keyword evidence="6" id="KW-1133">Transmembrane helix</keyword>
<keyword evidence="3" id="KW-0808">Transferase</keyword>
<sequence>MSNKVNTILREKQANTYLIVISFLGTVIYLWSIFNMDVEPSLNGIVVFLILIAFLWVTENYPMPVWRGFTSISFPIIYTIFITSGLEAAIVAYSTVILLNNLVKRRPVRIIFFNLSQLALSLLMTNFLTAAIIDALLSFSGSFSRIMIHMVLFTSCFYVINNALVDLLLKLRPQRYTLEAWFNKTISEFRSFLISAAYLSLVLLLGSQNRGSLDILSVFFVFSPLIAAALLMSVIVKIQTEKNRLKSLFSTTTELNRSMLSGDGYDEFHRQISSFVDFESLILWTNEEGEWEKVFTAGEHTVGARLSSDQFNHFTELNGPLMIADRRFTKGPADDCFREYIRSLIYAPLIVENKTVGMMALGRSRSNSFTEEDLSMVATLANQLAIILTTRSLLAEQERSLILEERNRIAREIHDGIAQSLAGAVMKLETATRIRSDQPEYSMELVQDSLTKLRLSLKEIRESIYALRPLATVKNGLKKAIKETCHKIQEEFPITIVFEERGESYPLGTEIEKIIFDIFKESIHNITKHANAKNVQVLLSFQQEHILLKIKDDGIGFSLVDALLLARREPHFGILNMNDSADKIDASLQIDSKKGMGTEVSLSIPKQSLKGGRIDDQRVVGR</sequence>
<keyword evidence="6" id="KW-0812">Transmembrane</keyword>
<dbReference type="CDD" id="cd16917">
    <property type="entry name" value="HATPase_UhpB-NarQ-NarX-like"/>
    <property type="match status" value="1"/>
</dbReference>
<dbReference type="Gene3D" id="3.30.450.40">
    <property type="match status" value="1"/>
</dbReference>
<proteinExistence type="predicted"/>
<evidence type="ECO:0000313" key="9">
    <source>
        <dbReference type="Proteomes" id="UP001595817"/>
    </source>
</evidence>
<dbReference type="Pfam" id="PF01590">
    <property type="entry name" value="GAF"/>
    <property type="match status" value="1"/>
</dbReference>
<evidence type="ECO:0000256" key="2">
    <source>
        <dbReference type="ARBA" id="ARBA00012438"/>
    </source>
</evidence>
<dbReference type="SUPFAM" id="SSF55781">
    <property type="entry name" value="GAF domain-like"/>
    <property type="match status" value="1"/>
</dbReference>
<evidence type="ECO:0000256" key="5">
    <source>
        <dbReference type="ARBA" id="ARBA00023012"/>
    </source>
</evidence>
<protein>
    <recommendedName>
        <fullName evidence="2">histidine kinase</fullName>
        <ecNumber evidence="2">2.7.13.3</ecNumber>
    </recommendedName>
</protein>
<feature type="transmembrane region" description="Helical" evidence="6">
    <location>
        <begin position="146"/>
        <end position="169"/>
    </location>
</feature>
<dbReference type="Pfam" id="PF07730">
    <property type="entry name" value="HisKA_3"/>
    <property type="match status" value="1"/>
</dbReference>
<feature type="transmembrane region" description="Helical" evidence="6">
    <location>
        <begin position="77"/>
        <end position="99"/>
    </location>
</feature>
<evidence type="ECO:0000256" key="1">
    <source>
        <dbReference type="ARBA" id="ARBA00000085"/>
    </source>
</evidence>
<comment type="caution">
    <text evidence="8">The sequence shown here is derived from an EMBL/GenBank/DDBJ whole genome shotgun (WGS) entry which is preliminary data.</text>
</comment>
<evidence type="ECO:0000256" key="6">
    <source>
        <dbReference type="SAM" id="Phobius"/>
    </source>
</evidence>
<gene>
    <name evidence="8" type="ORF">ACFOZY_10740</name>
</gene>
<organism evidence="8 9">
    <name type="scientific">Chungangia koreensis</name>
    <dbReference type="NCBI Taxonomy" id="752657"/>
    <lineage>
        <taxon>Bacteria</taxon>
        <taxon>Bacillati</taxon>
        <taxon>Bacillota</taxon>
        <taxon>Bacilli</taxon>
        <taxon>Lactobacillales</taxon>
        <taxon>Chungangia</taxon>
    </lineage>
</organism>
<feature type="transmembrane region" description="Helical" evidence="6">
    <location>
        <begin position="41"/>
        <end position="57"/>
    </location>
</feature>
<dbReference type="InterPro" id="IPR003018">
    <property type="entry name" value="GAF"/>
</dbReference>